<sequence length="698" mass="77620">MESRFNYNPLNIERREIRLLTLLPPGTGPSPVKSTLVNCTLSHVSLDANPNYQALSYVWGNPAVTTPICVNGDIFLATLNLEAALRHLRKTDASSGVTLWADALCIDQSNNAEKNEQVALMGAIYRHAREVVIWLGQPASAAQNASSSHRLWAQLKGLGEFAAKSPLGLNFDHLVQVDGRAPSWLLELNLGLQELFSAISIGYSEQDTLLIEPLLRLLTQPWWSRIWVVQEASLAGMARVVWGQQEMYWGVLWAALGHIATWLQFQAIHLMGDEAQHKAFFLLERSQPCWVPIVGAWERVNRDDGVGDGTKVKLIDMLLQTSITSDSSATDPRDCIYGLLGMVEDADELGIKVDYEQSVEALYESVARALLRTQGLKMLQCCQFSPRHQDGSLPSWVPDWSSSLRQLLDGLRILLPSGVYNASGLYEARVARELERLKLQIEELRLEENKTSSPPPSHDSVLPNPTTAPTPTLSFPHPENPKILRIHAAHLDTILATGPAWEEANNVTDAHLRDMLWVSELEALTELQRPETVGLGQGVEETHVYTPTQQKEALWRTPVADRGLPRHTYIWLPRSTGTEAIGYDVLMGTFPMHVLSDEGKAMHYQRSRAYQKILRAFGRERRFFVTEKGYLGLGPDGVGVGDEVFVVVGVGTPFVLRRGGGGDDGCEEYKIVGEAYVHGIMDGEFMQTRPEIVEVDVC</sequence>
<evidence type="ECO:0000256" key="1">
    <source>
        <dbReference type="SAM" id="MobiDB-lite"/>
    </source>
</evidence>
<dbReference type="Proteomes" id="UP000799423">
    <property type="component" value="Unassembled WGS sequence"/>
</dbReference>
<feature type="domain" description="Heterokaryon incompatibility" evidence="2">
    <location>
        <begin position="52"/>
        <end position="231"/>
    </location>
</feature>
<name>A0A6A7BM99_9PLEO</name>
<feature type="region of interest" description="Disordered" evidence="1">
    <location>
        <begin position="446"/>
        <end position="478"/>
    </location>
</feature>
<reference evidence="3" key="1">
    <citation type="submission" date="2020-01" db="EMBL/GenBank/DDBJ databases">
        <authorList>
            <consortium name="DOE Joint Genome Institute"/>
            <person name="Haridas S."/>
            <person name="Albert R."/>
            <person name="Binder M."/>
            <person name="Bloem J."/>
            <person name="Labutti K."/>
            <person name="Salamov A."/>
            <person name="Andreopoulos B."/>
            <person name="Baker S.E."/>
            <person name="Barry K."/>
            <person name="Bills G."/>
            <person name="Bluhm B.H."/>
            <person name="Cannon C."/>
            <person name="Castanera R."/>
            <person name="Culley D.E."/>
            <person name="Daum C."/>
            <person name="Ezra D."/>
            <person name="Gonzalez J.B."/>
            <person name="Henrissat B."/>
            <person name="Kuo A."/>
            <person name="Liang C."/>
            <person name="Lipzen A."/>
            <person name="Lutzoni F."/>
            <person name="Magnuson J."/>
            <person name="Mondo S."/>
            <person name="Nolan M."/>
            <person name="Ohm R."/>
            <person name="Pangilinan J."/>
            <person name="Park H.-J."/>
            <person name="Ramirez L."/>
            <person name="Alfaro M."/>
            <person name="Sun H."/>
            <person name="Tritt A."/>
            <person name="Yoshinaga Y."/>
            <person name="Zwiers L.-H."/>
            <person name="Turgeon B.G."/>
            <person name="Goodwin S.B."/>
            <person name="Spatafora J.W."/>
            <person name="Crous P.W."/>
            <person name="Grigoriev I.V."/>
        </authorList>
    </citation>
    <scope>NUCLEOTIDE SEQUENCE</scope>
    <source>
        <strain evidence="3">IPT5</strain>
    </source>
</reference>
<accession>A0A6A7BM99</accession>
<evidence type="ECO:0000259" key="2">
    <source>
        <dbReference type="Pfam" id="PF06985"/>
    </source>
</evidence>
<evidence type="ECO:0000313" key="4">
    <source>
        <dbReference type="Proteomes" id="UP000799423"/>
    </source>
</evidence>
<gene>
    <name evidence="3" type="ORF">T440DRAFT_462778</name>
</gene>
<organism evidence="3 4">
    <name type="scientific">Plenodomus tracheiphilus IPT5</name>
    <dbReference type="NCBI Taxonomy" id="1408161"/>
    <lineage>
        <taxon>Eukaryota</taxon>
        <taxon>Fungi</taxon>
        <taxon>Dikarya</taxon>
        <taxon>Ascomycota</taxon>
        <taxon>Pezizomycotina</taxon>
        <taxon>Dothideomycetes</taxon>
        <taxon>Pleosporomycetidae</taxon>
        <taxon>Pleosporales</taxon>
        <taxon>Pleosporineae</taxon>
        <taxon>Leptosphaeriaceae</taxon>
        <taxon>Plenodomus</taxon>
    </lineage>
</organism>
<dbReference type="OrthoDB" id="2157530at2759"/>
<dbReference type="AlphaFoldDB" id="A0A6A7BM99"/>
<dbReference type="InterPro" id="IPR052895">
    <property type="entry name" value="HetReg/Transcr_Mod"/>
</dbReference>
<dbReference type="PANTHER" id="PTHR24148:SF73">
    <property type="entry name" value="HET DOMAIN PROTEIN (AFU_ORTHOLOGUE AFUA_8G01020)"/>
    <property type="match status" value="1"/>
</dbReference>
<dbReference type="InterPro" id="IPR010730">
    <property type="entry name" value="HET"/>
</dbReference>
<dbReference type="EMBL" id="MU006288">
    <property type="protein sequence ID" value="KAF2856513.1"/>
    <property type="molecule type" value="Genomic_DNA"/>
</dbReference>
<feature type="compositionally biased region" description="Low complexity" evidence="1">
    <location>
        <begin position="463"/>
        <end position="472"/>
    </location>
</feature>
<dbReference type="PANTHER" id="PTHR24148">
    <property type="entry name" value="ANKYRIN REPEAT DOMAIN-CONTAINING PROTEIN 39 HOMOLOG-RELATED"/>
    <property type="match status" value="1"/>
</dbReference>
<dbReference type="Pfam" id="PF06985">
    <property type="entry name" value="HET"/>
    <property type="match status" value="1"/>
</dbReference>
<dbReference type="Pfam" id="PF26639">
    <property type="entry name" value="Het-6_barrel"/>
    <property type="match status" value="1"/>
</dbReference>
<protein>
    <submittedName>
        <fullName evidence="3">HET-domain-containing protein</fullName>
    </submittedName>
</protein>
<keyword evidence="4" id="KW-1185">Reference proteome</keyword>
<proteinExistence type="predicted"/>
<evidence type="ECO:0000313" key="3">
    <source>
        <dbReference type="EMBL" id="KAF2856513.1"/>
    </source>
</evidence>